<dbReference type="GO" id="GO:0043565">
    <property type="term" value="F:sequence-specific DNA binding"/>
    <property type="evidence" value="ECO:0007669"/>
    <property type="project" value="TreeGrafter"/>
</dbReference>
<evidence type="ECO:0000256" key="4">
    <source>
        <dbReference type="ARBA" id="ARBA00023163"/>
    </source>
</evidence>
<dbReference type="AlphaFoldDB" id="A0AAW9CT00"/>
<protein>
    <submittedName>
        <fullName evidence="6">LysR substrate binding domain protein</fullName>
    </submittedName>
</protein>
<sequence>MRARMPGRLPPLNALRAFEVSARHLNFCAAAGEIGVTQGAVAQQVRHLEDTLGVRLFERLPRGLALTADGLAYFADVRRALNLIGDATDRLAKRRSSVTISTTPSFASRWLIPRLASFGDEHPDVDIRVIADSQFATFQGDGVDLAIRYGKPPFGKGLVARLLFPVDIHAVCSPALLAPSGARARARDLAGQVLLHDAHDLWPEFLAALPERAAVDPAKGPRFNQSSLAIDAAIAGHGVALASDQLVARDIEAGRLRRLFDFALPLSIGYYIVYPNEPRRPDDIAKTEAWLIREARRDTRRDGA</sequence>
<organism evidence="6 7">
    <name type="scientific">Burkholderia thailandensis</name>
    <dbReference type="NCBI Taxonomy" id="57975"/>
    <lineage>
        <taxon>Bacteria</taxon>
        <taxon>Pseudomonadati</taxon>
        <taxon>Pseudomonadota</taxon>
        <taxon>Betaproteobacteria</taxon>
        <taxon>Burkholderiales</taxon>
        <taxon>Burkholderiaceae</taxon>
        <taxon>Burkholderia</taxon>
        <taxon>pseudomallei group</taxon>
    </lineage>
</organism>
<evidence type="ECO:0000256" key="1">
    <source>
        <dbReference type="ARBA" id="ARBA00009437"/>
    </source>
</evidence>
<dbReference type="InterPro" id="IPR005119">
    <property type="entry name" value="LysR_subst-bd"/>
</dbReference>
<dbReference type="CDD" id="cd08432">
    <property type="entry name" value="PBP2_GcdR_TrpI_HvrB_AmpR_like"/>
    <property type="match status" value="1"/>
</dbReference>
<dbReference type="Gene3D" id="1.10.10.10">
    <property type="entry name" value="Winged helix-like DNA-binding domain superfamily/Winged helix DNA-binding domain"/>
    <property type="match status" value="1"/>
</dbReference>
<dbReference type="InterPro" id="IPR036388">
    <property type="entry name" value="WH-like_DNA-bd_sf"/>
</dbReference>
<dbReference type="SUPFAM" id="SSF53850">
    <property type="entry name" value="Periplasmic binding protein-like II"/>
    <property type="match status" value="1"/>
</dbReference>
<accession>A0AAW9CT00</accession>
<evidence type="ECO:0000256" key="2">
    <source>
        <dbReference type="ARBA" id="ARBA00023015"/>
    </source>
</evidence>
<dbReference type="SUPFAM" id="SSF46785">
    <property type="entry name" value="Winged helix' DNA-binding domain"/>
    <property type="match status" value="1"/>
</dbReference>
<keyword evidence="2" id="KW-0805">Transcription regulation</keyword>
<evidence type="ECO:0000313" key="7">
    <source>
        <dbReference type="Proteomes" id="UP001272137"/>
    </source>
</evidence>
<name>A0AAW9CT00_BURTH</name>
<dbReference type="Proteomes" id="UP001272137">
    <property type="component" value="Unassembled WGS sequence"/>
</dbReference>
<feature type="domain" description="HTH lysR-type" evidence="5">
    <location>
        <begin position="10"/>
        <end position="67"/>
    </location>
</feature>
<gene>
    <name evidence="6" type="ORF">C7S16_5962</name>
</gene>
<proteinExistence type="inferred from homology"/>
<comment type="caution">
    <text evidence="6">The sequence shown here is derived from an EMBL/GenBank/DDBJ whole genome shotgun (WGS) entry which is preliminary data.</text>
</comment>
<dbReference type="EMBL" id="QXCT01000001">
    <property type="protein sequence ID" value="MDW9252966.1"/>
    <property type="molecule type" value="Genomic_DNA"/>
</dbReference>
<dbReference type="PANTHER" id="PTHR30537:SF74">
    <property type="entry name" value="HTH-TYPE TRANSCRIPTIONAL REGULATOR TRPI"/>
    <property type="match status" value="1"/>
</dbReference>
<evidence type="ECO:0000259" key="5">
    <source>
        <dbReference type="PROSITE" id="PS50931"/>
    </source>
</evidence>
<dbReference type="RefSeq" id="WP_019254995.1">
    <property type="nucleotide sequence ID" value="NZ_JANUQN010000009.1"/>
</dbReference>
<evidence type="ECO:0000256" key="3">
    <source>
        <dbReference type="ARBA" id="ARBA00023125"/>
    </source>
</evidence>
<dbReference type="PANTHER" id="PTHR30537">
    <property type="entry name" value="HTH-TYPE TRANSCRIPTIONAL REGULATOR"/>
    <property type="match status" value="1"/>
</dbReference>
<keyword evidence="4" id="KW-0804">Transcription</keyword>
<dbReference type="Pfam" id="PF00126">
    <property type="entry name" value="HTH_1"/>
    <property type="match status" value="1"/>
</dbReference>
<keyword evidence="3" id="KW-0238">DNA-binding</keyword>
<dbReference type="InterPro" id="IPR000847">
    <property type="entry name" value="LysR_HTH_N"/>
</dbReference>
<reference evidence="6" key="1">
    <citation type="submission" date="2018-08" db="EMBL/GenBank/DDBJ databases">
        <title>Identification of Burkholderia cepacia strains that express a Burkholderia pseudomallei-like capsular polysaccharide.</title>
        <authorList>
            <person name="Burtnick M.N."/>
            <person name="Vongsouvath M."/>
            <person name="Newton P."/>
            <person name="Wuthiekanun V."/>
            <person name="Limmathurotsakul D."/>
            <person name="Brett P.J."/>
            <person name="Chantratita N."/>
            <person name="Dance D.A."/>
        </authorList>
    </citation>
    <scope>NUCLEOTIDE SEQUENCE</scope>
    <source>
        <strain evidence="6">SBXCC001</strain>
    </source>
</reference>
<dbReference type="InterPro" id="IPR036390">
    <property type="entry name" value="WH_DNA-bd_sf"/>
</dbReference>
<evidence type="ECO:0000313" key="6">
    <source>
        <dbReference type="EMBL" id="MDW9252966.1"/>
    </source>
</evidence>
<dbReference type="Gene3D" id="3.40.190.10">
    <property type="entry name" value="Periplasmic binding protein-like II"/>
    <property type="match status" value="2"/>
</dbReference>
<dbReference type="GO" id="GO:0003700">
    <property type="term" value="F:DNA-binding transcription factor activity"/>
    <property type="evidence" value="ECO:0007669"/>
    <property type="project" value="InterPro"/>
</dbReference>
<dbReference type="InterPro" id="IPR058163">
    <property type="entry name" value="LysR-type_TF_proteobact-type"/>
</dbReference>
<dbReference type="Pfam" id="PF03466">
    <property type="entry name" value="LysR_substrate"/>
    <property type="match status" value="1"/>
</dbReference>
<dbReference type="GO" id="GO:0006351">
    <property type="term" value="P:DNA-templated transcription"/>
    <property type="evidence" value="ECO:0007669"/>
    <property type="project" value="TreeGrafter"/>
</dbReference>
<dbReference type="PRINTS" id="PR00039">
    <property type="entry name" value="HTHLYSR"/>
</dbReference>
<comment type="similarity">
    <text evidence="1">Belongs to the LysR transcriptional regulatory family.</text>
</comment>
<dbReference type="PROSITE" id="PS50931">
    <property type="entry name" value="HTH_LYSR"/>
    <property type="match status" value="1"/>
</dbReference>